<dbReference type="Proteomes" id="UP001160142">
    <property type="component" value="Unassembled WGS sequence"/>
</dbReference>
<proteinExistence type="predicted"/>
<name>A0ABT6KKV1_9MICO</name>
<comment type="caution">
    <text evidence="1">The sequence shown here is derived from an EMBL/GenBank/DDBJ whole genome shotgun (WGS) entry which is preliminary data.</text>
</comment>
<gene>
    <name evidence="1" type="ORF">M2152_000783</name>
</gene>
<evidence type="ECO:0000313" key="2">
    <source>
        <dbReference type="Proteomes" id="UP001160142"/>
    </source>
</evidence>
<reference evidence="1 2" key="1">
    <citation type="submission" date="2023-04" db="EMBL/GenBank/DDBJ databases">
        <title>Genome Encyclopedia of Bacteria and Archaea VI: Functional Genomics of Type Strains.</title>
        <authorList>
            <person name="Whitman W."/>
        </authorList>
    </citation>
    <scope>NUCLEOTIDE SEQUENCE [LARGE SCALE GENOMIC DNA]</scope>
    <source>
        <strain evidence="1 2">SG_E_30_P1</strain>
    </source>
</reference>
<keyword evidence="2" id="KW-1185">Reference proteome</keyword>
<protein>
    <submittedName>
        <fullName evidence="1">Uncharacterized protein</fullName>
    </submittedName>
</protein>
<accession>A0ABT6KKV1</accession>
<evidence type="ECO:0000313" key="1">
    <source>
        <dbReference type="EMBL" id="MDH6180601.1"/>
    </source>
</evidence>
<sequence length="154" mass="16665">MTALADLLAHVVLELSAAAVPDEALGQLREARRLGPITRPPAFVAVGRAWRLGDLLVTSDGRLLATGHVVRAIVPKDFAANKGPAEAQRRELQRAAARGKFRPGESVNYGFRDAVGDTVVERDGRYILRLSYADVPLETYLSDRVRLAIAPGPD</sequence>
<dbReference type="EMBL" id="JARXVQ010000001">
    <property type="protein sequence ID" value="MDH6180601.1"/>
    <property type="molecule type" value="Genomic_DNA"/>
</dbReference>
<organism evidence="1 2">
    <name type="scientific">Antiquaquibacter oligotrophicus</name>
    <dbReference type="NCBI Taxonomy" id="2880260"/>
    <lineage>
        <taxon>Bacteria</taxon>
        <taxon>Bacillati</taxon>
        <taxon>Actinomycetota</taxon>
        <taxon>Actinomycetes</taxon>
        <taxon>Micrococcales</taxon>
        <taxon>Microbacteriaceae</taxon>
        <taxon>Antiquaquibacter</taxon>
    </lineage>
</organism>
<dbReference type="RefSeq" id="WP_322132948.1">
    <property type="nucleotide sequence ID" value="NZ_CP085036.1"/>
</dbReference>